<evidence type="ECO:0000313" key="1">
    <source>
        <dbReference type="EMBL" id="UZH54454.1"/>
    </source>
</evidence>
<reference evidence="1" key="1">
    <citation type="submission" date="2021-02" db="EMBL/GenBank/DDBJ databases">
        <title>Salinimicrobium sp. nov. isolated from seawater in Tongyeong, Republic of Korea.</title>
        <authorList>
            <person name="Lee S.-J."/>
        </authorList>
    </citation>
    <scope>NUCLEOTIDE SEQUENCE</scope>
    <source>
        <strain evidence="1">HN-2-9-2</strain>
    </source>
</reference>
<keyword evidence="2" id="KW-1185">Reference proteome</keyword>
<gene>
    <name evidence="1" type="ORF">JRG66_10730</name>
</gene>
<organism evidence="1 2">
    <name type="scientific">Salinimicrobium tongyeongense</name>
    <dbReference type="NCBI Taxonomy" id="2809707"/>
    <lineage>
        <taxon>Bacteria</taxon>
        <taxon>Pseudomonadati</taxon>
        <taxon>Bacteroidota</taxon>
        <taxon>Flavobacteriia</taxon>
        <taxon>Flavobacteriales</taxon>
        <taxon>Flavobacteriaceae</taxon>
        <taxon>Salinimicrobium</taxon>
    </lineage>
</organism>
<dbReference type="EMBL" id="CP069620">
    <property type="protein sequence ID" value="UZH54454.1"/>
    <property type="molecule type" value="Genomic_DNA"/>
</dbReference>
<name>A0ABY6NNI8_9FLAO</name>
<sequence length="56" mass="6310">MALCDFLIDPPKMQNYTLLDFSKIEEIIKVGYEHTNKMIESGELPVKKLQTGPGNA</sequence>
<proteinExistence type="predicted"/>
<evidence type="ECO:0000313" key="2">
    <source>
        <dbReference type="Proteomes" id="UP001163981"/>
    </source>
</evidence>
<protein>
    <submittedName>
        <fullName evidence="1">Uncharacterized protein</fullName>
    </submittedName>
</protein>
<accession>A0ABY6NNI8</accession>
<dbReference type="RefSeq" id="WP_265162777.1">
    <property type="nucleotide sequence ID" value="NZ_CP069620.1"/>
</dbReference>
<dbReference type="Proteomes" id="UP001163981">
    <property type="component" value="Chromosome"/>
</dbReference>